<evidence type="ECO:0000313" key="1">
    <source>
        <dbReference type="EMBL" id="QUC21276.1"/>
    </source>
</evidence>
<dbReference type="Proteomes" id="UP000027002">
    <property type="component" value="Chromosome 4"/>
</dbReference>
<gene>
    <name evidence="1" type="ORF">UV8b_05519</name>
</gene>
<dbReference type="KEGG" id="uvi:66066296"/>
<dbReference type="RefSeq" id="XP_042998949.1">
    <property type="nucleotide sequence ID" value="XM_043143016.1"/>
</dbReference>
<dbReference type="GeneID" id="66066296"/>
<reference evidence="1" key="1">
    <citation type="submission" date="2020-03" db="EMBL/GenBank/DDBJ databases">
        <title>A mixture of massive structural variations and highly conserved coding sequences in Ustilaginoidea virens genome.</title>
        <authorList>
            <person name="Zhang K."/>
            <person name="Zhao Z."/>
            <person name="Zhang Z."/>
            <person name="Li Y."/>
            <person name="Hsiang T."/>
            <person name="Sun W."/>
        </authorList>
    </citation>
    <scope>NUCLEOTIDE SEQUENCE</scope>
    <source>
        <strain evidence="1">UV-8b</strain>
    </source>
</reference>
<keyword evidence="2" id="KW-1185">Reference proteome</keyword>
<protein>
    <submittedName>
        <fullName evidence="1">Uncharacterized protein</fullName>
    </submittedName>
</protein>
<proteinExistence type="predicted"/>
<dbReference type="AlphaFoldDB" id="A0A8E5MIZ6"/>
<name>A0A8E5MIZ6_USTVR</name>
<organism evidence="1 2">
    <name type="scientific">Ustilaginoidea virens</name>
    <name type="common">Rice false smut fungus</name>
    <name type="synonym">Villosiclava virens</name>
    <dbReference type="NCBI Taxonomy" id="1159556"/>
    <lineage>
        <taxon>Eukaryota</taxon>
        <taxon>Fungi</taxon>
        <taxon>Dikarya</taxon>
        <taxon>Ascomycota</taxon>
        <taxon>Pezizomycotina</taxon>
        <taxon>Sordariomycetes</taxon>
        <taxon>Hypocreomycetidae</taxon>
        <taxon>Hypocreales</taxon>
        <taxon>Clavicipitaceae</taxon>
        <taxon>Ustilaginoidea</taxon>
    </lineage>
</organism>
<evidence type="ECO:0000313" key="2">
    <source>
        <dbReference type="Proteomes" id="UP000027002"/>
    </source>
</evidence>
<dbReference type="EMBL" id="CP072756">
    <property type="protein sequence ID" value="QUC21276.1"/>
    <property type="molecule type" value="Genomic_DNA"/>
</dbReference>
<accession>A0A8E5MIZ6</accession>
<sequence>MSPAGSVAAGSDVAFVSDAVFRDDEAGAPGGKERHAQPHGLFLPRQALFIQLVALASSIHTTCMLPRLFSEKYRVLTLSCRGSDWNHHDSDAHQNTAARRNGAPLCPVMGGQVGTYR</sequence>